<evidence type="ECO:0000313" key="3">
    <source>
        <dbReference type="EMBL" id="RFS81794.1"/>
    </source>
</evidence>
<evidence type="ECO:0000259" key="2">
    <source>
        <dbReference type="PROSITE" id="PS50801"/>
    </source>
</evidence>
<dbReference type="InterPro" id="IPR002645">
    <property type="entry name" value="STAS_dom"/>
</dbReference>
<evidence type="ECO:0000256" key="1">
    <source>
        <dbReference type="SAM" id="MobiDB-lite"/>
    </source>
</evidence>
<proteinExistence type="predicted"/>
<organism evidence="3 4">
    <name type="scientific">Actinomadura spongiicola</name>
    <dbReference type="NCBI Taxonomy" id="2303421"/>
    <lineage>
        <taxon>Bacteria</taxon>
        <taxon>Bacillati</taxon>
        <taxon>Actinomycetota</taxon>
        <taxon>Actinomycetes</taxon>
        <taxon>Streptosporangiales</taxon>
        <taxon>Thermomonosporaceae</taxon>
        <taxon>Actinomadura</taxon>
    </lineage>
</organism>
<dbReference type="PROSITE" id="PS50801">
    <property type="entry name" value="STAS"/>
    <property type="match status" value="1"/>
</dbReference>
<dbReference type="CDD" id="cd07043">
    <property type="entry name" value="STAS_anti-anti-sigma_factors"/>
    <property type="match status" value="1"/>
</dbReference>
<dbReference type="Pfam" id="PF13466">
    <property type="entry name" value="STAS_2"/>
    <property type="match status" value="1"/>
</dbReference>
<protein>
    <submittedName>
        <fullName evidence="3">Anti-sigma factor antagonist</fullName>
    </submittedName>
</protein>
<keyword evidence="4" id="KW-1185">Reference proteome</keyword>
<dbReference type="InterPro" id="IPR058548">
    <property type="entry name" value="MlaB-like_STAS"/>
</dbReference>
<dbReference type="SUPFAM" id="SSF52091">
    <property type="entry name" value="SpoIIaa-like"/>
    <property type="match status" value="1"/>
</dbReference>
<comment type="caution">
    <text evidence="3">The sequence shown here is derived from an EMBL/GenBank/DDBJ whole genome shotgun (WGS) entry which is preliminary data.</text>
</comment>
<reference evidence="3 4" key="1">
    <citation type="submission" date="2018-08" db="EMBL/GenBank/DDBJ databases">
        <title>Actinomadura spongicola sp. nov., isolated from marine sponge Leucetta chagosensis.</title>
        <authorList>
            <person name="Li L."/>
            <person name="Lin H.W."/>
        </authorList>
    </citation>
    <scope>NUCLEOTIDE SEQUENCE [LARGE SCALE GENOMIC DNA]</scope>
    <source>
        <strain evidence="3 4">LHW52907</strain>
    </source>
</reference>
<accession>A0A372G8S0</accession>
<feature type="region of interest" description="Disordered" evidence="1">
    <location>
        <begin position="1"/>
        <end position="47"/>
    </location>
</feature>
<name>A0A372G8S0_9ACTN</name>
<sequence>MRTLPGRDRPGQRRPRGRGEERMTVWRTTGDEDGLEPGDRVSPGRGPRYDVVELDTPLLRVVATATAPRLLMSGEVDVSNAREVTRALGAARDRAPGDVHVDLAAVEFVDVAGLRAFTLAACGLHEGDRPLVLHAVAPHIERLFELIGWCAAPGLEIHCRPAGR</sequence>
<dbReference type="Gene3D" id="3.30.750.24">
    <property type="entry name" value="STAS domain"/>
    <property type="match status" value="1"/>
</dbReference>
<feature type="domain" description="STAS" evidence="2">
    <location>
        <begin position="70"/>
        <end position="148"/>
    </location>
</feature>
<dbReference type="AlphaFoldDB" id="A0A372G8S0"/>
<dbReference type="InterPro" id="IPR036513">
    <property type="entry name" value="STAS_dom_sf"/>
</dbReference>
<feature type="compositionally biased region" description="Basic and acidic residues" evidence="1">
    <location>
        <begin position="1"/>
        <end position="24"/>
    </location>
</feature>
<dbReference type="EMBL" id="QVNQ01000011">
    <property type="protein sequence ID" value="RFS81794.1"/>
    <property type="molecule type" value="Genomic_DNA"/>
</dbReference>
<gene>
    <name evidence="3" type="ORF">D0T12_29140</name>
</gene>
<dbReference type="Proteomes" id="UP000262882">
    <property type="component" value="Unassembled WGS sequence"/>
</dbReference>
<evidence type="ECO:0000313" key="4">
    <source>
        <dbReference type="Proteomes" id="UP000262882"/>
    </source>
</evidence>